<dbReference type="Proteomes" id="UP001195914">
    <property type="component" value="Unassembled WGS sequence"/>
</dbReference>
<accession>A0AAD9GCL1</accession>
<gene>
    <name evidence="1" type="ORF">X943_000729</name>
</gene>
<sequence>MEKHDAVAKCDTLEITQTVTTSLVCSEARLKLDKGNPRSADRVEPTVVSLRVDSDKVSDHLKAVQHEVNAWISSHVTEN</sequence>
<keyword evidence="2" id="KW-1185">Reference proteome</keyword>
<name>A0AAD9GCL1_BABDI</name>
<protein>
    <submittedName>
        <fullName evidence="1">Uncharacterized protein</fullName>
    </submittedName>
</protein>
<comment type="caution">
    <text evidence="1">The sequence shown here is derived from an EMBL/GenBank/DDBJ whole genome shotgun (WGS) entry which is preliminary data.</text>
</comment>
<evidence type="ECO:0000313" key="1">
    <source>
        <dbReference type="EMBL" id="KAK1935983.1"/>
    </source>
</evidence>
<reference evidence="1" key="2">
    <citation type="submission" date="2021-05" db="EMBL/GenBank/DDBJ databases">
        <authorList>
            <person name="Pain A."/>
        </authorList>
    </citation>
    <scope>NUCLEOTIDE SEQUENCE</scope>
    <source>
        <strain evidence="1">1802A</strain>
    </source>
</reference>
<proteinExistence type="predicted"/>
<dbReference type="AlphaFoldDB" id="A0AAD9GCL1"/>
<organism evidence="1 2">
    <name type="scientific">Babesia divergens</name>
    <dbReference type="NCBI Taxonomy" id="32595"/>
    <lineage>
        <taxon>Eukaryota</taxon>
        <taxon>Sar</taxon>
        <taxon>Alveolata</taxon>
        <taxon>Apicomplexa</taxon>
        <taxon>Aconoidasida</taxon>
        <taxon>Piroplasmida</taxon>
        <taxon>Babesiidae</taxon>
        <taxon>Babesia</taxon>
    </lineage>
</organism>
<dbReference type="EMBL" id="JAHBMH010000044">
    <property type="protein sequence ID" value="KAK1935983.1"/>
    <property type="molecule type" value="Genomic_DNA"/>
</dbReference>
<evidence type="ECO:0000313" key="2">
    <source>
        <dbReference type="Proteomes" id="UP001195914"/>
    </source>
</evidence>
<reference evidence="1" key="1">
    <citation type="journal article" date="2014" name="Nucleic Acids Res.">
        <title>The evolutionary dynamics of variant antigen genes in Babesia reveal a history of genomic innovation underlying host-parasite interaction.</title>
        <authorList>
            <person name="Jackson A.P."/>
            <person name="Otto T.D."/>
            <person name="Darby A."/>
            <person name="Ramaprasad A."/>
            <person name="Xia D."/>
            <person name="Echaide I.E."/>
            <person name="Farber M."/>
            <person name="Gahlot S."/>
            <person name="Gamble J."/>
            <person name="Gupta D."/>
            <person name="Gupta Y."/>
            <person name="Jackson L."/>
            <person name="Malandrin L."/>
            <person name="Malas T.B."/>
            <person name="Moussa E."/>
            <person name="Nair M."/>
            <person name="Reid A.J."/>
            <person name="Sanders M."/>
            <person name="Sharma J."/>
            <person name="Tracey A."/>
            <person name="Quail M.A."/>
            <person name="Weir W."/>
            <person name="Wastling J.M."/>
            <person name="Hall N."/>
            <person name="Willadsen P."/>
            <person name="Lingelbach K."/>
            <person name="Shiels B."/>
            <person name="Tait A."/>
            <person name="Berriman M."/>
            <person name="Allred D.R."/>
            <person name="Pain A."/>
        </authorList>
    </citation>
    <scope>NUCLEOTIDE SEQUENCE</scope>
    <source>
        <strain evidence="1">1802A</strain>
    </source>
</reference>